<organism evidence="2 3">
    <name type="scientific">Daphnia galeata</name>
    <dbReference type="NCBI Taxonomy" id="27404"/>
    <lineage>
        <taxon>Eukaryota</taxon>
        <taxon>Metazoa</taxon>
        <taxon>Ecdysozoa</taxon>
        <taxon>Arthropoda</taxon>
        <taxon>Crustacea</taxon>
        <taxon>Branchiopoda</taxon>
        <taxon>Diplostraca</taxon>
        <taxon>Cladocera</taxon>
        <taxon>Anomopoda</taxon>
        <taxon>Daphniidae</taxon>
        <taxon>Daphnia</taxon>
    </lineage>
</organism>
<feature type="region of interest" description="Disordered" evidence="1">
    <location>
        <begin position="1"/>
        <end position="44"/>
    </location>
</feature>
<feature type="region of interest" description="Disordered" evidence="1">
    <location>
        <begin position="95"/>
        <end position="165"/>
    </location>
</feature>
<reference evidence="2" key="1">
    <citation type="submission" date="2021-11" db="EMBL/GenBank/DDBJ databases">
        <authorList>
            <person name="Schell T."/>
        </authorList>
    </citation>
    <scope>NUCLEOTIDE SEQUENCE</scope>
    <source>
        <strain evidence="2">M5</strain>
    </source>
</reference>
<feature type="compositionally biased region" description="Low complexity" evidence="1">
    <location>
        <begin position="122"/>
        <end position="149"/>
    </location>
</feature>
<proteinExistence type="predicted"/>
<feature type="compositionally biased region" description="Polar residues" evidence="1">
    <location>
        <begin position="31"/>
        <end position="41"/>
    </location>
</feature>
<name>A0A8J2REJ3_9CRUS</name>
<gene>
    <name evidence="2" type="ORF">DGAL_LOCUS3498</name>
</gene>
<evidence type="ECO:0000313" key="2">
    <source>
        <dbReference type="EMBL" id="CAH0101170.1"/>
    </source>
</evidence>
<dbReference type="Proteomes" id="UP000789390">
    <property type="component" value="Unassembled WGS sequence"/>
</dbReference>
<keyword evidence="3" id="KW-1185">Reference proteome</keyword>
<evidence type="ECO:0000256" key="1">
    <source>
        <dbReference type="SAM" id="MobiDB-lite"/>
    </source>
</evidence>
<accession>A0A8J2REJ3</accession>
<protein>
    <submittedName>
        <fullName evidence="2">Uncharacterized protein</fullName>
    </submittedName>
</protein>
<sequence length="272" mass="29930">MSSTIDWQRGDGWTRSSKYSQPAAVALSHNPEPQSRPNSSYHFDDDASQKIATITYTFGVRLRRIVFRWHQCWTSFTSPAAGFRLPSPTPLVAASNSSIRGMSQGPAPDNLLDPSPVNQSEQSPPHHQSAHHSVPPASQQPQQPQTDPVSSPPTAPPTVQSRKSSEAALLEVNQQLAVANPGHTCPIMQGRPNQGNNHFLGRPIRPGNQHMPRVPITGGTMYPNYLSNAPWALPYPGLNVTTRSFCHWRSIQSASEFLISLFVIDLNCNERC</sequence>
<evidence type="ECO:0000313" key="3">
    <source>
        <dbReference type="Proteomes" id="UP000789390"/>
    </source>
</evidence>
<dbReference type="EMBL" id="CAKKLH010000053">
    <property type="protein sequence ID" value="CAH0101170.1"/>
    <property type="molecule type" value="Genomic_DNA"/>
</dbReference>
<dbReference type="AlphaFoldDB" id="A0A8J2REJ3"/>
<comment type="caution">
    <text evidence="2">The sequence shown here is derived from an EMBL/GenBank/DDBJ whole genome shotgun (WGS) entry which is preliminary data.</text>
</comment>